<evidence type="ECO:0000313" key="2">
    <source>
        <dbReference type="Proteomes" id="UP000319004"/>
    </source>
</evidence>
<dbReference type="EMBL" id="CP037423">
    <property type="protein sequence ID" value="QDV46746.1"/>
    <property type="molecule type" value="Genomic_DNA"/>
</dbReference>
<dbReference type="KEGG" id="snep:Enr13x_66550"/>
<gene>
    <name evidence="1" type="ORF">Enr13x_66550</name>
</gene>
<protein>
    <submittedName>
        <fullName evidence="1">Uncharacterized protein</fullName>
    </submittedName>
</protein>
<dbReference type="RefSeq" id="WP_145384879.1">
    <property type="nucleotide sequence ID" value="NZ_CP037423.1"/>
</dbReference>
<accession>A0A518I0Y7</accession>
<dbReference type="AlphaFoldDB" id="A0A518I0Y7"/>
<evidence type="ECO:0000313" key="1">
    <source>
        <dbReference type="EMBL" id="QDV46746.1"/>
    </source>
</evidence>
<sequence>MPPTIAISPRSTRVTRRYGVSLSVTQLPEDRVDIEGFRHSEFQGQPAHEHITTRDGSFMDDPPAMSYTLCFQREGIWFEIRYSIFDSYDDLPDMIESYIATFRYTKKAEQ</sequence>
<proteinExistence type="predicted"/>
<organism evidence="1 2">
    <name type="scientific">Stieleria neptunia</name>
    <dbReference type="NCBI Taxonomy" id="2527979"/>
    <lineage>
        <taxon>Bacteria</taxon>
        <taxon>Pseudomonadati</taxon>
        <taxon>Planctomycetota</taxon>
        <taxon>Planctomycetia</taxon>
        <taxon>Pirellulales</taxon>
        <taxon>Pirellulaceae</taxon>
        <taxon>Stieleria</taxon>
    </lineage>
</organism>
<keyword evidence="2" id="KW-1185">Reference proteome</keyword>
<reference evidence="1 2" key="1">
    <citation type="submission" date="2019-03" db="EMBL/GenBank/DDBJ databases">
        <title>Deep-cultivation of Planctomycetes and their phenomic and genomic characterization uncovers novel biology.</title>
        <authorList>
            <person name="Wiegand S."/>
            <person name="Jogler M."/>
            <person name="Boedeker C."/>
            <person name="Pinto D."/>
            <person name="Vollmers J."/>
            <person name="Rivas-Marin E."/>
            <person name="Kohn T."/>
            <person name="Peeters S.H."/>
            <person name="Heuer A."/>
            <person name="Rast P."/>
            <person name="Oberbeckmann S."/>
            <person name="Bunk B."/>
            <person name="Jeske O."/>
            <person name="Meyerdierks A."/>
            <person name="Storesund J.E."/>
            <person name="Kallscheuer N."/>
            <person name="Luecker S."/>
            <person name="Lage O.M."/>
            <person name="Pohl T."/>
            <person name="Merkel B.J."/>
            <person name="Hornburger P."/>
            <person name="Mueller R.-W."/>
            <person name="Bruemmer F."/>
            <person name="Labrenz M."/>
            <person name="Spormann A.M."/>
            <person name="Op den Camp H."/>
            <person name="Overmann J."/>
            <person name="Amann R."/>
            <person name="Jetten M.S.M."/>
            <person name="Mascher T."/>
            <person name="Medema M.H."/>
            <person name="Devos D.P."/>
            <person name="Kaster A.-K."/>
            <person name="Ovreas L."/>
            <person name="Rohde M."/>
            <person name="Galperin M.Y."/>
            <person name="Jogler C."/>
        </authorList>
    </citation>
    <scope>NUCLEOTIDE SEQUENCE [LARGE SCALE GENOMIC DNA]</scope>
    <source>
        <strain evidence="1 2">Enr13</strain>
    </source>
</reference>
<name>A0A518I0Y7_9BACT</name>
<dbReference type="Proteomes" id="UP000319004">
    <property type="component" value="Chromosome"/>
</dbReference>